<evidence type="ECO:0000256" key="2">
    <source>
        <dbReference type="SAM" id="MobiDB-lite"/>
    </source>
</evidence>
<sequence>MAKKKLFDEHGNEVKGKLKKPFYKKVWFWVLAVIVVAAIGGGLGGEETTSDTTAADTKETTESTPAKEEPTFKVGDVVTVGDMEYTVNGLEVSKSVGPSIMPTEAKGTFLIVDLTVKNNGNEAVMVDSSFFKLKEGDKSFEADAAGSMSANQGDDGQITNSFFLENLNPDIEMQGKIVFDISEEQANSTKTQLEVATGAFGTETELINLH</sequence>
<feature type="transmembrane region" description="Helical" evidence="3">
    <location>
        <begin position="26"/>
        <end position="45"/>
    </location>
</feature>
<keyword evidence="3" id="KW-0472">Membrane</keyword>
<dbReference type="OrthoDB" id="2136626at2"/>
<feature type="region of interest" description="Disordered" evidence="2">
    <location>
        <begin position="45"/>
        <end position="67"/>
    </location>
</feature>
<dbReference type="EMBL" id="FNJW01000008">
    <property type="protein sequence ID" value="SDQ55007.1"/>
    <property type="molecule type" value="Genomic_DNA"/>
</dbReference>
<reference evidence="7" key="2">
    <citation type="submission" date="2016-10" db="EMBL/GenBank/DDBJ databases">
        <authorList>
            <person name="Varghese N."/>
            <person name="Submissions S."/>
        </authorList>
    </citation>
    <scope>NUCLEOTIDE SEQUENCE [LARGE SCALE GENOMIC DNA]</scope>
    <source>
        <strain evidence="7">MPL-11</strain>
    </source>
</reference>
<evidence type="ECO:0000256" key="3">
    <source>
        <dbReference type="SAM" id="Phobius"/>
    </source>
</evidence>
<keyword evidence="3" id="KW-0812">Transmembrane</keyword>
<evidence type="ECO:0000313" key="7">
    <source>
        <dbReference type="Proteomes" id="UP000199481"/>
    </source>
</evidence>
<protein>
    <recommendedName>
        <fullName evidence="4">DUF4352 domain-containing protein</fullName>
    </recommendedName>
</protein>
<reference evidence="5" key="1">
    <citation type="submission" date="2016-10" db="EMBL/GenBank/DDBJ databases">
        <authorList>
            <person name="de Groot N.N."/>
        </authorList>
    </citation>
    <scope>NUCLEOTIDE SEQUENCE [LARGE SCALE GENOMIC DNA]</scope>
    <source>
        <strain evidence="5">MPL-11</strain>
    </source>
</reference>
<evidence type="ECO:0000313" key="5">
    <source>
        <dbReference type="EMBL" id="SDQ53471.1"/>
    </source>
</evidence>
<evidence type="ECO:0000256" key="1">
    <source>
        <dbReference type="ARBA" id="ARBA00022729"/>
    </source>
</evidence>
<proteinExistence type="predicted"/>
<keyword evidence="7" id="KW-1185">Reference proteome</keyword>
<keyword evidence="3" id="KW-1133">Transmembrane helix</keyword>
<dbReference type="InterPro" id="IPR029050">
    <property type="entry name" value="Immunoprotect_excell_Ig-like"/>
</dbReference>
<dbReference type="AlphaFoldDB" id="A0A1H1BNE0"/>
<name>A0A1H1BNE0_9LACT</name>
<gene>
    <name evidence="5" type="ORF">SAMN04487752_2666</name>
    <name evidence="6" type="ORF">SAMN04487752_2726</name>
</gene>
<dbReference type="Proteomes" id="UP000199481">
    <property type="component" value="Unassembled WGS sequence"/>
</dbReference>
<organism evidence="5 7">
    <name type="scientific">Carnobacterium viridans</name>
    <dbReference type="NCBI Taxonomy" id="174587"/>
    <lineage>
        <taxon>Bacteria</taxon>
        <taxon>Bacillati</taxon>
        <taxon>Bacillota</taxon>
        <taxon>Bacilli</taxon>
        <taxon>Lactobacillales</taxon>
        <taxon>Carnobacteriaceae</taxon>
        <taxon>Carnobacterium</taxon>
    </lineage>
</organism>
<feature type="compositionally biased region" description="Basic and acidic residues" evidence="2">
    <location>
        <begin position="56"/>
        <end position="67"/>
    </location>
</feature>
<feature type="compositionally biased region" description="Low complexity" evidence="2">
    <location>
        <begin position="46"/>
        <end position="55"/>
    </location>
</feature>
<evidence type="ECO:0000313" key="6">
    <source>
        <dbReference type="EMBL" id="SDQ55007.1"/>
    </source>
</evidence>
<dbReference type="Pfam" id="PF11611">
    <property type="entry name" value="DUF4352"/>
    <property type="match status" value="1"/>
</dbReference>
<dbReference type="EMBL" id="FNJW01000008">
    <property type="protein sequence ID" value="SDQ53471.1"/>
    <property type="molecule type" value="Genomic_DNA"/>
</dbReference>
<dbReference type="Gene3D" id="2.60.40.1240">
    <property type="match status" value="1"/>
</dbReference>
<feature type="domain" description="DUF4352" evidence="4">
    <location>
        <begin position="72"/>
        <end position="202"/>
    </location>
</feature>
<dbReference type="InterPro" id="IPR029051">
    <property type="entry name" value="DUF4352"/>
</dbReference>
<dbReference type="RefSeq" id="WP_089978508.1">
    <property type="nucleotide sequence ID" value="NZ_CP084916.1"/>
</dbReference>
<keyword evidence="1" id="KW-0732">Signal</keyword>
<accession>A0A1H1BNE0</accession>
<evidence type="ECO:0000259" key="4">
    <source>
        <dbReference type="Pfam" id="PF11611"/>
    </source>
</evidence>